<dbReference type="AlphaFoldDB" id="A0A1V6PLM6"/>
<feature type="region of interest" description="Disordered" evidence="1">
    <location>
        <begin position="50"/>
        <end position="93"/>
    </location>
</feature>
<name>A0A1V6PLM6_9EURO</name>
<evidence type="ECO:0000313" key="3">
    <source>
        <dbReference type="Proteomes" id="UP000191672"/>
    </source>
</evidence>
<evidence type="ECO:0000256" key="1">
    <source>
        <dbReference type="SAM" id="MobiDB-lite"/>
    </source>
</evidence>
<sequence length="126" mass="14433">MTSSFLESKLIRYSNTLKLTEYYQSVFLKLNGASRQKILEALERPKLASNVPKQGETYNVHDNAQKHANLSRKPKVKRGGSRGSKKQLNNAPITEASQLVKRCEKRYEDGYFDSNNFGEYTVRILC</sequence>
<feature type="compositionally biased region" description="Polar residues" evidence="1">
    <location>
        <begin position="56"/>
        <end position="68"/>
    </location>
</feature>
<dbReference type="Proteomes" id="UP000191672">
    <property type="component" value="Unassembled WGS sequence"/>
</dbReference>
<comment type="caution">
    <text evidence="2">The sequence shown here is derived from an EMBL/GenBank/DDBJ whole genome shotgun (WGS) entry which is preliminary data.</text>
</comment>
<gene>
    <name evidence="2" type="ORF">PENANT_c102G05368</name>
</gene>
<protein>
    <submittedName>
        <fullName evidence="2">Uncharacterized protein</fullName>
    </submittedName>
</protein>
<feature type="compositionally biased region" description="Basic residues" evidence="1">
    <location>
        <begin position="69"/>
        <end position="85"/>
    </location>
</feature>
<dbReference type="EMBL" id="MDYN01000102">
    <property type="protein sequence ID" value="OQD77426.1"/>
    <property type="molecule type" value="Genomic_DNA"/>
</dbReference>
<evidence type="ECO:0000313" key="2">
    <source>
        <dbReference type="EMBL" id="OQD77426.1"/>
    </source>
</evidence>
<organism evidence="2 3">
    <name type="scientific">Penicillium antarcticum</name>
    <dbReference type="NCBI Taxonomy" id="416450"/>
    <lineage>
        <taxon>Eukaryota</taxon>
        <taxon>Fungi</taxon>
        <taxon>Dikarya</taxon>
        <taxon>Ascomycota</taxon>
        <taxon>Pezizomycotina</taxon>
        <taxon>Eurotiomycetes</taxon>
        <taxon>Eurotiomycetidae</taxon>
        <taxon>Eurotiales</taxon>
        <taxon>Aspergillaceae</taxon>
        <taxon>Penicillium</taxon>
    </lineage>
</organism>
<keyword evidence="3" id="KW-1185">Reference proteome</keyword>
<accession>A0A1V6PLM6</accession>
<reference evidence="3" key="1">
    <citation type="journal article" date="2017" name="Nat. Microbiol.">
        <title>Global analysis of biosynthetic gene clusters reveals vast potential of secondary metabolite production in Penicillium species.</title>
        <authorList>
            <person name="Nielsen J.C."/>
            <person name="Grijseels S."/>
            <person name="Prigent S."/>
            <person name="Ji B."/>
            <person name="Dainat J."/>
            <person name="Nielsen K.F."/>
            <person name="Frisvad J.C."/>
            <person name="Workman M."/>
            <person name="Nielsen J."/>
        </authorList>
    </citation>
    <scope>NUCLEOTIDE SEQUENCE [LARGE SCALE GENOMIC DNA]</scope>
    <source>
        <strain evidence="3">IBT 31811</strain>
    </source>
</reference>
<proteinExistence type="predicted"/>